<evidence type="ECO:0000256" key="1">
    <source>
        <dbReference type="ARBA" id="ARBA00022723"/>
    </source>
</evidence>
<dbReference type="PROSITE" id="PS00079">
    <property type="entry name" value="MULTICOPPER_OXIDASE1"/>
    <property type="match status" value="1"/>
</dbReference>
<feature type="chain" id="PRO_5043517704" description="Phytocyanin domain-containing protein" evidence="4">
    <location>
        <begin position="23"/>
        <end position="401"/>
    </location>
</feature>
<organism evidence="6 7">
    <name type="scientific">Eleusine coracana subsp. coracana</name>
    <dbReference type="NCBI Taxonomy" id="191504"/>
    <lineage>
        <taxon>Eukaryota</taxon>
        <taxon>Viridiplantae</taxon>
        <taxon>Streptophyta</taxon>
        <taxon>Embryophyta</taxon>
        <taxon>Tracheophyta</taxon>
        <taxon>Spermatophyta</taxon>
        <taxon>Magnoliopsida</taxon>
        <taxon>Liliopsida</taxon>
        <taxon>Poales</taxon>
        <taxon>Poaceae</taxon>
        <taxon>PACMAD clade</taxon>
        <taxon>Chloridoideae</taxon>
        <taxon>Cynodonteae</taxon>
        <taxon>Eleusininae</taxon>
        <taxon>Eleusine</taxon>
    </lineage>
</organism>
<dbReference type="SUPFAM" id="SSF101447">
    <property type="entry name" value="Formin homology 2 domain (FH2 domain)"/>
    <property type="match status" value="1"/>
</dbReference>
<feature type="region of interest" description="Disordered" evidence="3">
    <location>
        <begin position="316"/>
        <end position="339"/>
    </location>
</feature>
<protein>
    <recommendedName>
        <fullName evidence="5">Phytocyanin domain-containing protein</fullName>
    </recommendedName>
</protein>
<dbReference type="GO" id="GO:0005886">
    <property type="term" value="C:plasma membrane"/>
    <property type="evidence" value="ECO:0007669"/>
    <property type="project" value="TreeGrafter"/>
</dbReference>
<keyword evidence="2" id="KW-0325">Glycoprotein</keyword>
<dbReference type="FunFam" id="2.60.40.420:FF:000003">
    <property type="entry name" value="Blue copper"/>
    <property type="match status" value="2"/>
</dbReference>
<dbReference type="AlphaFoldDB" id="A0AAV5E223"/>
<dbReference type="PANTHER" id="PTHR33021:SF179">
    <property type="entry name" value="OS09G0541100 PROTEIN"/>
    <property type="match status" value="1"/>
</dbReference>
<reference evidence="6" key="1">
    <citation type="journal article" date="2018" name="DNA Res.">
        <title>Multiple hybrid de novo genome assembly of finger millet, an orphan allotetraploid crop.</title>
        <authorList>
            <person name="Hatakeyama M."/>
            <person name="Aluri S."/>
            <person name="Balachadran M.T."/>
            <person name="Sivarajan S.R."/>
            <person name="Patrignani A."/>
            <person name="Gruter S."/>
            <person name="Poveda L."/>
            <person name="Shimizu-Inatsugi R."/>
            <person name="Baeten J."/>
            <person name="Francoijs K.J."/>
            <person name="Nataraja K.N."/>
            <person name="Reddy Y.A.N."/>
            <person name="Phadnis S."/>
            <person name="Ravikumar R.L."/>
            <person name="Schlapbach R."/>
            <person name="Sreeman S.M."/>
            <person name="Shimizu K.K."/>
        </authorList>
    </citation>
    <scope>NUCLEOTIDE SEQUENCE</scope>
</reference>
<evidence type="ECO:0000256" key="4">
    <source>
        <dbReference type="SAM" id="SignalP"/>
    </source>
</evidence>
<dbReference type="GO" id="GO:0009055">
    <property type="term" value="F:electron transfer activity"/>
    <property type="evidence" value="ECO:0007669"/>
    <property type="project" value="InterPro"/>
</dbReference>
<proteinExistence type="predicted"/>
<accession>A0AAV5E223</accession>
<evidence type="ECO:0000259" key="5">
    <source>
        <dbReference type="PROSITE" id="PS51485"/>
    </source>
</evidence>
<dbReference type="CDD" id="cd04216">
    <property type="entry name" value="Phytocyanin"/>
    <property type="match status" value="2"/>
</dbReference>
<sequence length="401" mass="42624">MAPAILFFLLLAAAAAPRHAAAGTEYAVGDAAGWTNGPNYLAWSQNYNFTAGDTLVFNYVQGRHDVYQVTEDAFRTCEPARKTLRVWVSGRDLVNLTEPGDYYYICNVEGHCLGGMKLAVSVAAAPPPPPPPPSPPMFLDPPPPPPTGSAGVSWITRRLAWPQVVRIPCLAVIGSKAGMGGSTISSMVAAATVLLLLSAAARRQGADATEYTVGDSDGWTIGLDYVTWSQKYNFTAGDTQVFDYVVALHNVYMVTEAGFRTCETANQTIRVWDSGRDLVNLTAPGDYHFVCNVTGHCFGGMKLAVAVVPPFPTTTTMPPAQPPLPASPSAQPRPPSPPIIMPALVPSPTPAILPAEPPLVTFTPSLPTLPTEPGLSSAFRWKEVAVWIPCLALAAISLLIT</sequence>
<dbReference type="Gene3D" id="2.60.40.420">
    <property type="entry name" value="Cupredoxins - blue copper proteins"/>
    <property type="match status" value="2"/>
</dbReference>
<dbReference type="InterPro" id="IPR033138">
    <property type="entry name" value="Cu_oxidase_CS"/>
</dbReference>
<feature type="compositionally biased region" description="Pro residues" evidence="3">
    <location>
        <begin position="125"/>
        <end position="147"/>
    </location>
</feature>
<feature type="region of interest" description="Disordered" evidence="3">
    <location>
        <begin position="124"/>
        <end position="149"/>
    </location>
</feature>
<feature type="signal peptide" evidence="4">
    <location>
        <begin position="1"/>
        <end position="22"/>
    </location>
</feature>
<name>A0AAV5E223_ELECO</name>
<keyword evidence="7" id="KW-1185">Reference proteome</keyword>
<reference evidence="6" key="2">
    <citation type="submission" date="2021-12" db="EMBL/GenBank/DDBJ databases">
        <title>Resequencing data analysis of finger millet.</title>
        <authorList>
            <person name="Hatakeyama M."/>
            <person name="Aluri S."/>
            <person name="Balachadran M.T."/>
            <person name="Sivarajan S.R."/>
            <person name="Poveda L."/>
            <person name="Shimizu-Inatsugi R."/>
            <person name="Schlapbach R."/>
            <person name="Sreeman S.M."/>
            <person name="Shimizu K.K."/>
        </authorList>
    </citation>
    <scope>NUCLEOTIDE SEQUENCE</scope>
</reference>
<feature type="compositionally biased region" description="Pro residues" evidence="3">
    <location>
        <begin position="319"/>
        <end position="339"/>
    </location>
</feature>
<feature type="domain" description="Phytocyanin" evidence="5">
    <location>
        <begin position="209"/>
        <end position="309"/>
    </location>
</feature>
<dbReference type="PROSITE" id="PS51485">
    <property type="entry name" value="PHYTOCYANIN"/>
    <property type="match status" value="2"/>
</dbReference>
<evidence type="ECO:0000313" key="6">
    <source>
        <dbReference type="EMBL" id="GJN16526.1"/>
    </source>
</evidence>
<dbReference type="Proteomes" id="UP001054889">
    <property type="component" value="Unassembled WGS sequence"/>
</dbReference>
<dbReference type="InterPro" id="IPR008972">
    <property type="entry name" value="Cupredoxin"/>
</dbReference>
<feature type="domain" description="Phytocyanin" evidence="5">
    <location>
        <begin position="24"/>
        <end position="124"/>
    </location>
</feature>
<dbReference type="EMBL" id="BQKI01000072">
    <property type="protein sequence ID" value="GJN16526.1"/>
    <property type="molecule type" value="Genomic_DNA"/>
</dbReference>
<evidence type="ECO:0000256" key="2">
    <source>
        <dbReference type="ARBA" id="ARBA00023180"/>
    </source>
</evidence>
<dbReference type="GO" id="GO:0046872">
    <property type="term" value="F:metal ion binding"/>
    <property type="evidence" value="ECO:0007669"/>
    <property type="project" value="UniProtKB-KW"/>
</dbReference>
<dbReference type="PANTHER" id="PTHR33021">
    <property type="entry name" value="BLUE COPPER PROTEIN"/>
    <property type="match status" value="1"/>
</dbReference>
<dbReference type="InterPro" id="IPR039391">
    <property type="entry name" value="Phytocyanin-like"/>
</dbReference>
<evidence type="ECO:0000256" key="3">
    <source>
        <dbReference type="SAM" id="MobiDB-lite"/>
    </source>
</evidence>
<dbReference type="SUPFAM" id="SSF49503">
    <property type="entry name" value="Cupredoxins"/>
    <property type="match status" value="2"/>
</dbReference>
<dbReference type="Pfam" id="PF02298">
    <property type="entry name" value="Cu_bind_like"/>
    <property type="match status" value="2"/>
</dbReference>
<comment type="caution">
    <text evidence="6">The sequence shown here is derived from an EMBL/GenBank/DDBJ whole genome shotgun (WGS) entry which is preliminary data.</text>
</comment>
<evidence type="ECO:0000313" key="7">
    <source>
        <dbReference type="Proteomes" id="UP001054889"/>
    </source>
</evidence>
<dbReference type="InterPro" id="IPR003245">
    <property type="entry name" value="Phytocyanin_dom"/>
</dbReference>
<gene>
    <name evidence="6" type="primary">gb03525</name>
    <name evidence="6" type="ORF">PR202_gb03525</name>
</gene>
<keyword evidence="1" id="KW-0479">Metal-binding</keyword>
<keyword evidence="4" id="KW-0732">Signal</keyword>